<dbReference type="Gene3D" id="3.40.50.10810">
    <property type="entry name" value="Tandem AAA-ATPase domain"/>
    <property type="match status" value="1"/>
</dbReference>
<protein>
    <recommendedName>
        <fullName evidence="3">Protein suppressor of underreplication</fullName>
    </recommendedName>
</protein>
<dbReference type="SUPFAM" id="SSF52540">
    <property type="entry name" value="P-loop containing nucleoside triphosphate hydrolases"/>
    <property type="match status" value="1"/>
</dbReference>
<name>A0AAD4PLK1_9MUSC</name>
<dbReference type="InterPro" id="IPR027417">
    <property type="entry name" value="P-loop_NTPase"/>
</dbReference>
<evidence type="ECO:0000313" key="1">
    <source>
        <dbReference type="EMBL" id="KAH8371241.1"/>
    </source>
</evidence>
<dbReference type="InterPro" id="IPR038718">
    <property type="entry name" value="SNF2-like_sf"/>
</dbReference>
<reference evidence="1" key="1">
    <citation type="journal article" date="2021" name="Mol. Ecol. Resour.">
        <title>Phylogenomic analyses of the genus Drosophila reveals genomic signals of climate adaptation.</title>
        <authorList>
            <person name="Li F."/>
            <person name="Rane R.V."/>
            <person name="Luria V."/>
            <person name="Xiong Z."/>
            <person name="Chen J."/>
            <person name="Li Z."/>
            <person name="Catullo R.A."/>
            <person name="Griffin P.C."/>
            <person name="Schiffer M."/>
            <person name="Pearce S."/>
            <person name="Lee S.F."/>
            <person name="McElroy K."/>
            <person name="Stocker A."/>
            <person name="Shirriffs J."/>
            <person name="Cockerell F."/>
            <person name="Coppin C."/>
            <person name="Sgro C.M."/>
            <person name="Karger A."/>
            <person name="Cain J.W."/>
            <person name="Weber J.A."/>
            <person name="Santpere G."/>
            <person name="Kirschner M.W."/>
            <person name="Hoffmann A.A."/>
            <person name="Oakeshott J.G."/>
            <person name="Zhang G."/>
        </authorList>
    </citation>
    <scope>NUCLEOTIDE SEQUENCE</scope>
    <source>
        <strain evidence="1">BGI-SZ-2011g</strain>
    </source>
</reference>
<dbReference type="EMBL" id="JAJJHW010002585">
    <property type="protein sequence ID" value="KAH8371241.1"/>
    <property type="molecule type" value="Genomic_DNA"/>
</dbReference>
<evidence type="ECO:0008006" key="3">
    <source>
        <dbReference type="Google" id="ProtNLM"/>
    </source>
</evidence>
<evidence type="ECO:0000313" key="2">
    <source>
        <dbReference type="Proteomes" id="UP001200034"/>
    </source>
</evidence>
<dbReference type="AlphaFoldDB" id="A0AAD4PLK1"/>
<proteinExistence type="predicted"/>
<dbReference type="Proteomes" id="UP001200034">
    <property type="component" value="Unassembled WGS sequence"/>
</dbReference>
<sequence length="177" mass="19796">MYHFAAEPSAELRLSDDVLIANQTTQYLKCFQLEAVRFLHDRLSKQEFCIFNDESGLGKCASIVALLSGLGTSKKTLVVLQNDDHLLAGWQFHLGVLTDLSVCVLKDVNDSTESAHSVYLSKWSILRSIGDLSKLQFDYIIVDHRGYTLNNSFCSSMLLKQYEGKVNIVISSVDITV</sequence>
<keyword evidence="2" id="KW-1185">Reference proteome</keyword>
<gene>
    <name evidence="1" type="ORF">KR093_006709</name>
</gene>
<organism evidence="1 2">
    <name type="scientific">Drosophila rubida</name>
    <dbReference type="NCBI Taxonomy" id="30044"/>
    <lineage>
        <taxon>Eukaryota</taxon>
        <taxon>Metazoa</taxon>
        <taxon>Ecdysozoa</taxon>
        <taxon>Arthropoda</taxon>
        <taxon>Hexapoda</taxon>
        <taxon>Insecta</taxon>
        <taxon>Pterygota</taxon>
        <taxon>Neoptera</taxon>
        <taxon>Endopterygota</taxon>
        <taxon>Diptera</taxon>
        <taxon>Brachycera</taxon>
        <taxon>Muscomorpha</taxon>
        <taxon>Ephydroidea</taxon>
        <taxon>Drosophilidae</taxon>
        <taxon>Drosophila</taxon>
    </lineage>
</organism>
<comment type="caution">
    <text evidence="1">The sequence shown here is derived from an EMBL/GenBank/DDBJ whole genome shotgun (WGS) entry which is preliminary data.</text>
</comment>
<accession>A0AAD4PLK1</accession>